<organism evidence="2">
    <name type="scientific">Rhizophora mucronata</name>
    <name type="common">Asiatic mangrove</name>
    <dbReference type="NCBI Taxonomy" id="61149"/>
    <lineage>
        <taxon>Eukaryota</taxon>
        <taxon>Viridiplantae</taxon>
        <taxon>Streptophyta</taxon>
        <taxon>Embryophyta</taxon>
        <taxon>Tracheophyta</taxon>
        <taxon>Spermatophyta</taxon>
        <taxon>Magnoliopsida</taxon>
        <taxon>eudicotyledons</taxon>
        <taxon>Gunneridae</taxon>
        <taxon>Pentapetalae</taxon>
        <taxon>rosids</taxon>
        <taxon>fabids</taxon>
        <taxon>Malpighiales</taxon>
        <taxon>Rhizophoraceae</taxon>
        <taxon>Rhizophora</taxon>
    </lineage>
</organism>
<name>A0A2P2PN96_RHIMU</name>
<dbReference type="EMBL" id="GGEC01075694">
    <property type="protein sequence ID" value="MBX56178.1"/>
    <property type="molecule type" value="Transcribed_RNA"/>
</dbReference>
<dbReference type="AlphaFoldDB" id="A0A2P2PN96"/>
<feature type="region of interest" description="Disordered" evidence="1">
    <location>
        <begin position="1"/>
        <end position="28"/>
    </location>
</feature>
<evidence type="ECO:0000256" key="1">
    <source>
        <dbReference type="SAM" id="MobiDB-lite"/>
    </source>
</evidence>
<reference evidence="2" key="1">
    <citation type="submission" date="2018-02" db="EMBL/GenBank/DDBJ databases">
        <title>Rhizophora mucronata_Transcriptome.</title>
        <authorList>
            <person name="Meera S.P."/>
            <person name="Sreeshan A."/>
            <person name="Augustine A."/>
        </authorList>
    </citation>
    <scope>NUCLEOTIDE SEQUENCE</scope>
    <source>
        <tissue evidence="2">Leaf</tissue>
    </source>
</reference>
<evidence type="ECO:0000313" key="2">
    <source>
        <dbReference type="EMBL" id="MBX56178.1"/>
    </source>
</evidence>
<sequence>MAKAFHQKPAGWRRGQRKTSAVPEDEKKSKFIVVHPRRDFCGCLGGNSVCGFHIFGGLHVPSYVG</sequence>
<proteinExistence type="predicted"/>
<protein>
    <submittedName>
        <fullName evidence="2">Uncharacterized protein</fullName>
    </submittedName>
</protein>
<accession>A0A2P2PN96</accession>